<gene>
    <name evidence="2" type="ORF">GHI93_07465</name>
</gene>
<organism evidence="2 3">
    <name type="scientific">Lactococcus hircilactis</name>
    <dbReference type="NCBI Taxonomy" id="1494462"/>
    <lineage>
        <taxon>Bacteria</taxon>
        <taxon>Bacillati</taxon>
        <taxon>Bacillota</taxon>
        <taxon>Bacilli</taxon>
        <taxon>Lactobacillales</taxon>
        <taxon>Streptococcaceae</taxon>
        <taxon>Lactococcus</taxon>
    </lineage>
</organism>
<keyword evidence="1" id="KW-1133">Transmembrane helix</keyword>
<keyword evidence="1" id="KW-0472">Membrane</keyword>
<reference evidence="2 3" key="1">
    <citation type="submission" date="2019-10" db="EMBL/GenBank/DDBJ databases">
        <authorList>
            <person name="Dong K."/>
        </authorList>
    </citation>
    <scope>NUCLEOTIDE SEQUENCE [LARGE SCALE GENOMIC DNA]</scope>
    <source>
        <strain evidence="2 3">DSM 28960</strain>
    </source>
</reference>
<evidence type="ECO:0008006" key="4">
    <source>
        <dbReference type="Google" id="ProtNLM"/>
    </source>
</evidence>
<comment type="caution">
    <text evidence="2">The sequence shown here is derived from an EMBL/GenBank/DDBJ whole genome shotgun (WGS) entry which is preliminary data.</text>
</comment>
<protein>
    <recommendedName>
        <fullName evidence="4">DUF1129 family protein</fullName>
    </recommendedName>
</protein>
<feature type="transmembrane region" description="Helical" evidence="1">
    <location>
        <begin position="159"/>
        <end position="178"/>
    </location>
</feature>
<feature type="transmembrane region" description="Helical" evidence="1">
    <location>
        <begin position="120"/>
        <end position="147"/>
    </location>
</feature>
<dbReference type="AlphaFoldDB" id="A0A7X1Z8G6"/>
<sequence>MLTKQQRKDRQDALDRLNEENLRYFNTFVISGDDVQLKKEDAYDEMIENLISDLLHAQANEVSAATYFGLPEDQLKMSWEKELPKGNRKDLLKNNWFYFMLLFLAAFFIFWLILRTNHFLVHLPFVLVGSVIYALLTMLVPLAVARVFPNQNKKNQSRISTGICILLILLCFEFMNLFNLMRL</sequence>
<proteinExistence type="predicted"/>
<keyword evidence="1" id="KW-0812">Transmembrane</keyword>
<evidence type="ECO:0000313" key="3">
    <source>
        <dbReference type="Proteomes" id="UP000439550"/>
    </source>
</evidence>
<name>A0A7X1Z8G6_9LACT</name>
<feature type="transmembrane region" description="Helical" evidence="1">
    <location>
        <begin position="95"/>
        <end position="114"/>
    </location>
</feature>
<evidence type="ECO:0000256" key="1">
    <source>
        <dbReference type="SAM" id="Phobius"/>
    </source>
</evidence>
<dbReference type="Proteomes" id="UP000439550">
    <property type="component" value="Unassembled WGS sequence"/>
</dbReference>
<dbReference type="RefSeq" id="WP_153496429.1">
    <property type="nucleotide sequence ID" value="NZ_CBCRWP010000007.1"/>
</dbReference>
<accession>A0A7X1Z8G6</accession>
<dbReference type="EMBL" id="WITJ01000009">
    <property type="protein sequence ID" value="MQW39761.1"/>
    <property type="molecule type" value="Genomic_DNA"/>
</dbReference>
<evidence type="ECO:0000313" key="2">
    <source>
        <dbReference type="EMBL" id="MQW39761.1"/>
    </source>
</evidence>
<keyword evidence="3" id="KW-1185">Reference proteome</keyword>